<reference evidence="2" key="1">
    <citation type="submission" date="2022-01" db="EMBL/GenBank/DDBJ databases">
        <title>Comparative genomics reveals a dynamic genome evolution in the ectomycorrhizal milk-cap (Lactarius) mushrooms.</title>
        <authorList>
            <consortium name="DOE Joint Genome Institute"/>
            <person name="Lebreton A."/>
            <person name="Tang N."/>
            <person name="Kuo A."/>
            <person name="LaButti K."/>
            <person name="Drula E."/>
            <person name="Barry K."/>
            <person name="Clum A."/>
            <person name="Lipzen A."/>
            <person name="Mousain D."/>
            <person name="Ng V."/>
            <person name="Wang R."/>
            <person name="Wang X."/>
            <person name="Dai Y."/>
            <person name="Henrissat B."/>
            <person name="Grigoriev I.V."/>
            <person name="Guerin-Laguette A."/>
            <person name="Yu F."/>
            <person name="Martin F.M."/>
        </authorList>
    </citation>
    <scope>NUCLEOTIDE SEQUENCE</scope>
    <source>
        <strain evidence="2">QP</strain>
    </source>
</reference>
<protein>
    <submittedName>
        <fullName evidence="2">Uncharacterized protein</fullName>
    </submittedName>
</protein>
<feature type="region of interest" description="Disordered" evidence="1">
    <location>
        <begin position="1"/>
        <end position="36"/>
    </location>
</feature>
<feature type="region of interest" description="Disordered" evidence="1">
    <location>
        <begin position="155"/>
        <end position="177"/>
    </location>
</feature>
<dbReference type="AlphaFoldDB" id="A0AAD4L4D3"/>
<comment type="caution">
    <text evidence="2">The sequence shown here is derived from an EMBL/GenBank/DDBJ whole genome shotgun (WGS) entry which is preliminary data.</text>
</comment>
<keyword evidence="3" id="KW-1185">Reference proteome</keyword>
<feature type="compositionally biased region" description="Basic and acidic residues" evidence="1">
    <location>
        <begin position="23"/>
        <end position="36"/>
    </location>
</feature>
<feature type="compositionally biased region" description="Polar residues" evidence="1">
    <location>
        <begin position="155"/>
        <end position="169"/>
    </location>
</feature>
<feature type="compositionally biased region" description="Polar residues" evidence="1">
    <location>
        <begin position="234"/>
        <end position="244"/>
    </location>
</feature>
<dbReference type="EMBL" id="JAKELL010000175">
    <property type="protein sequence ID" value="KAH8979344.1"/>
    <property type="molecule type" value="Genomic_DNA"/>
</dbReference>
<sequence length="310" mass="33868">MYIFSLTRHPEHMRASKPAGRPIHPDSIRGEKGDGPRQLDATALMDNSPLAPVFAEVRRLLLAGTRTEQNPVTPQKPRCASRLETILKDIDATALEPCPFTLPNDGIPPVLDAGASESQYYNQLYSSNVLGSLLSSSPPVPPNLSIISTATLGRSQVAAQSPTQQSAPPTRQLELSPYSKQEIPALYDFKRGRSELAIALVRIPRRGLRGSQSWGTSGSARKAHGVDEVRLRSSKSSRTPNTTAKAPRKFRQVLLDKPGGGVTKPTWHDPPVAIQARRSANRLNYAPVWLHLFSLYVHFANNISIVAPPD</sequence>
<name>A0AAD4L4D3_9AGAM</name>
<evidence type="ECO:0000313" key="3">
    <source>
        <dbReference type="Proteomes" id="UP001201163"/>
    </source>
</evidence>
<evidence type="ECO:0000256" key="1">
    <source>
        <dbReference type="SAM" id="MobiDB-lite"/>
    </source>
</evidence>
<organism evidence="2 3">
    <name type="scientific">Lactarius akahatsu</name>
    <dbReference type="NCBI Taxonomy" id="416441"/>
    <lineage>
        <taxon>Eukaryota</taxon>
        <taxon>Fungi</taxon>
        <taxon>Dikarya</taxon>
        <taxon>Basidiomycota</taxon>
        <taxon>Agaricomycotina</taxon>
        <taxon>Agaricomycetes</taxon>
        <taxon>Russulales</taxon>
        <taxon>Russulaceae</taxon>
        <taxon>Lactarius</taxon>
    </lineage>
</organism>
<accession>A0AAD4L4D3</accession>
<evidence type="ECO:0000313" key="2">
    <source>
        <dbReference type="EMBL" id="KAH8979344.1"/>
    </source>
</evidence>
<proteinExistence type="predicted"/>
<gene>
    <name evidence="2" type="ORF">EDB92DRAFT_1821059</name>
</gene>
<dbReference type="Proteomes" id="UP001201163">
    <property type="component" value="Unassembled WGS sequence"/>
</dbReference>
<feature type="compositionally biased region" description="Polar residues" evidence="1">
    <location>
        <begin position="210"/>
        <end position="219"/>
    </location>
</feature>
<feature type="region of interest" description="Disordered" evidence="1">
    <location>
        <begin position="208"/>
        <end position="249"/>
    </location>
</feature>